<reference evidence="2 3" key="1">
    <citation type="submission" date="2019-02" db="EMBL/GenBank/DDBJ databases">
        <title>Deep-cultivation of Planctomycetes and their phenomic and genomic characterization uncovers novel biology.</title>
        <authorList>
            <person name="Wiegand S."/>
            <person name="Jogler M."/>
            <person name="Boedeker C."/>
            <person name="Pinto D."/>
            <person name="Vollmers J."/>
            <person name="Rivas-Marin E."/>
            <person name="Kohn T."/>
            <person name="Peeters S.H."/>
            <person name="Heuer A."/>
            <person name="Rast P."/>
            <person name="Oberbeckmann S."/>
            <person name="Bunk B."/>
            <person name="Jeske O."/>
            <person name="Meyerdierks A."/>
            <person name="Storesund J.E."/>
            <person name="Kallscheuer N."/>
            <person name="Luecker S."/>
            <person name="Lage O.M."/>
            <person name="Pohl T."/>
            <person name="Merkel B.J."/>
            <person name="Hornburger P."/>
            <person name="Mueller R.-W."/>
            <person name="Bruemmer F."/>
            <person name="Labrenz M."/>
            <person name="Spormann A.M."/>
            <person name="Op den Camp H."/>
            <person name="Overmann J."/>
            <person name="Amann R."/>
            <person name="Jetten M.S.M."/>
            <person name="Mascher T."/>
            <person name="Medema M.H."/>
            <person name="Devos D.P."/>
            <person name="Kaster A.-K."/>
            <person name="Ovreas L."/>
            <person name="Rohde M."/>
            <person name="Galperin M.Y."/>
            <person name="Jogler C."/>
        </authorList>
    </citation>
    <scope>NUCLEOTIDE SEQUENCE [LARGE SCALE GENOMIC DNA]</scope>
    <source>
        <strain evidence="2 3">HG66A1</strain>
    </source>
</reference>
<dbReference type="InterPro" id="IPR001173">
    <property type="entry name" value="Glyco_trans_2-like"/>
</dbReference>
<evidence type="ECO:0000259" key="1">
    <source>
        <dbReference type="Pfam" id="PF00535"/>
    </source>
</evidence>
<evidence type="ECO:0000313" key="2">
    <source>
        <dbReference type="EMBL" id="QDT22803.1"/>
    </source>
</evidence>
<evidence type="ECO:0000313" key="3">
    <source>
        <dbReference type="Proteomes" id="UP000320421"/>
    </source>
</evidence>
<keyword evidence="2" id="KW-0328">Glycosyltransferase</keyword>
<dbReference type="GO" id="GO:0016757">
    <property type="term" value="F:glycosyltransferase activity"/>
    <property type="evidence" value="ECO:0007669"/>
    <property type="project" value="UniProtKB-KW"/>
</dbReference>
<dbReference type="PANTHER" id="PTHR10859:SF91">
    <property type="entry name" value="DOLICHYL-PHOSPHATE BETA-GLUCOSYLTRANSFERASE"/>
    <property type="match status" value="1"/>
</dbReference>
<proteinExistence type="predicted"/>
<dbReference type="EMBL" id="CP036266">
    <property type="protein sequence ID" value="QDT22803.1"/>
    <property type="molecule type" value="Genomic_DNA"/>
</dbReference>
<dbReference type="OrthoDB" id="9784574at2"/>
<dbReference type="GO" id="GO:0006487">
    <property type="term" value="P:protein N-linked glycosylation"/>
    <property type="evidence" value="ECO:0007669"/>
    <property type="project" value="TreeGrafter"/>
</dbReference>
<dbReference type="Gene3D" id="3.90.550.10">
    <property type="entry name" value="Spore Coat Polysaccharide Biosynthesis Protein SpsA, Chain A"/>
    <property type="match status" value="1"/>
</dbReference>
<dbReference type="PANTHER" id="PTHR10859">
    <property type="entry name" value="GLYCOSYL TRANSFERASE"/>
    <property type="match status" value="1"/>
</dbReference>
<dbReference type="InterPro" id="IPR029044">
    <property type="entry name" value="Nucleotide-diphossugar_trans"/>
</dbReference>
<name>A0A517PTY0_9PLAN</name>
<keyword evidence="2" id="KW-0808">Transferase</keyword>
<dbReference type="AlphaFoldDB" id="A0A517PTY0"/>
<dbReference type="Pfam" id="PF00535">
    <property type="entry name" value="Glycos_transf_2"/>
    <property type="match status" value="1"/>
</dbReference>
<organism evidence="2 3">
    <name type="scientific">Gimesia chilikensis</name>
    <dbReference type="NCBI Taxonomy" id="2605989"/>
    <lineage>
        <taxon>Bacteria</taxon>
        <taxon>Pseudomonadati</taxon>
        <taxon>Planctomycetota</taxon>
        <taxon>Planctomycetia</taxon>
        <taxon>Planctomycetales</taxon>
        <taxon>Planctomycetaceae</taxon>
        <taxon>Gimesia</taxon>
    </lineage>
</organism>
<protein>
    <submittedName>
        <fullName evidence="2">Poly-beta-1,6-N-acetyl-D-glucosamine synthase</fullName>
        <ecNumber evidence="2">2.4.1.-</ecNumber>
    </submittedName>
</protein>
<dbReference type="EC" id="2.4.1.-" evidence="2"/>
<dbReference type="RefSeq" id="WP_145189244.1">
    <property type="nucleotide sequence ID" value="NZ_CP036266.1"/>
</dbReference>
<dbReference type="Proteomes" id="UP000320421">
    <property type="component" value="Chromosome"/>
</dbReference>
<gene>
    <name evidence="2" type="primary">pgaC_2</name>
    <name evidence="2" type="ORF">HG66A1_46140</name>
</gene>
<accession>A0A517PTY0</accession>
<sequence>MSPAIIVVPCYNEEKRLEILQFRKHVARHPEHSFLFVNDGSSDRTALILDDLHAADPDHFEVLHLSHNQGKAEAVRQGMQQALQSGVEYAGFWDADLATPLESIPDFVAQLEQMPERSMVLGARVKLLGRQIERKQLRHYLGRIFATSASTVLRLPIYDTQCGAKLFRVTRENQSLFATRFLTNWIFDVELLARSRQLEQFFGCPKLEDTVYELPLTSWRDVAGSKVKPHDFFKAFFELCTIYWRYLRPSLKSPFTQLPAQVETQSKRKAA</sequence>
<feature type="domain" description="Glycosyltransferase 2-like" evidence="1">
    <location>
        <begin position="6"/>
        <end position="168"/>
    </location>
</feature>
<keyword evidence="3" id="KW-1185">Reference proteome</keyword>
<dbReference type="SUPFAM" id="SSF53448">
    <property type="entry name" value="Nucleotide-diphospho-sugar transferases"/>
    <property type="match status" value="1"/>
</dbReference>